<name>A0A0B7BY92_9EUPU</name>
<dbReference type="PANTHER" id="PTHR13457:SF1">
    <property type="entry name" value="HEAT REPEAT-CONTAINING PROTEIN 1"/>
    <property type="match status" value="1"/>
</dbReference>
<proteinExistence type="inferred from homology"/>
<protein>
    <recommendedName>
        <fullName evidence="1">HEAT repeat-containing protein 1</fullName>
    </recommendedName>
</protein>
<accession>A0A0B7BY92</accession>
<dbReference type="GO" id="GO:0045943">
    <property type="term" value="P:positive regulation of transcription by RNA polymerase I"/>
    <property type="evidence" value="ECO:0007669"/>
    <property type="project" value="TreeGrafter"/>
</dbReference>
<dbReference type="GO" id="GO:0032040">
    <property type="term" value="C:small-subunit processome"/>
    <property type="evidence" value="ECO:0007669"/>
    <property type="project" value="TreeGrafter"/>
</dbReference>
<dbReference type="GO" id="GO:0030515">
    <property type="term" value="F:snoRNA binding"/>
    <property type="evidence" value="ECO:0007669"/>
    <property type="project" value="TreeGrafter"/>
</dbReference>
<keyword evidence="1" id="KW-0698">rRNA processing</keyword>
<dbReference type="GO" id="GO:0030686">
    <property type="term" value="C:90S preribosome"/>
    <property type="evidence" value="ECO:0007669"/>
    <property type="project" value="TreeGrafter"/>
</dbReference>
<dbReference type="AlphaFoldDB" id="A0A0B7BY92"/>
<keyword evidence="1" id="KW-0687">Ribonucleoprotein</keyword>
<sequence length="80" mass="9225">MATSLAAQLKKLATPEAQSLLGSRDHIQASFLYDNKEAATYDRQHFYNIGINGLQQLIRRDERFREFEQSLFSPSSQTFQ</sequence>
<dbReference type="InterPro" id="IPR040191">
    <property type="entry name" value="UTP10"/>
</dbReference>
<reference evidence="2" key="1">
    <citation type="submission" date="2014-12" db="EMBL/GenBank/DDBJ databases">
        <title>Insight into the proteome of Arion vulgaris.</title>
        <authorList>
            <person name="Aradska J."/>
            <person name="Bulat T."/>
            <person name="Smidak R."/>
            <person name="Sarate P."/>
            <person name="Gangsoo J."/>
            <person name="Sialana F."/>
            <person name="Bilban M."/>
            <person name="Lubec G."/>
        </authorList>
    </citation>
    <scope>NUCLEOTIDE SEQUENCE</scope>
    <source>
        <tissue evidence="2">Skin</tissue>
    </source>
</reference>
<evidence type="ECO:0000256" key="1">
    <source>
        <dbReference type="RuleBase" id="RU367065"/>
    </source>
</evidence>
<dbReference type="GO" id="GO:0034455">
    <property type="term" value="C:t-UTP complex"/>
    <property type="evidence" value="ECO:0007669"/>
    <property type="project" value="TreeGrafter"/>
</dbReference>
<feature type="non-terminal residue" evidence="2">
    <location>
        <position position="80"/>
    </location>
</feature>
<comment type="function">
    <text evidence="1">Involved in nucleolar processing of pre-18S ribosomal RNA.</text>
</comment>
<keyword evidence="1" id="KW-0690">Ribosome biogenesis</keyword>
<dbReference type="PANTHER" id="PTHR13457">
    <property type="entry name" value="BAP28"/>
    <property type="match status" value="1"/>
</dbReference>
<evidence type="ECO:0000313" key="2">
    <source>
        <dbReference type="EMBL" id="CEK97897.1"/>
    </source>
</evidence>
<comment type="similarity">
    <text evidence="1">Belongs to the HEATR1/UTP10 family.</text>
</comment>
<dbReference type="EMBL" id="HACG01051026">
    <property type="protein sequence ID" value="CEK97897.1"/>
    <property type="molecule type" value="Transcribed_RNA"/>
</dbReference>
<keyword evidence="1" id="KW-0539">Nucleus</keyword>
<dbReference type="GO" id="GO:0000462">
    <property type="term" value="P:maturation of SSU-rRNA from tricistronic rRNA transcript (SSU-rRNA, 5.8S rRNA, LSU-rRNA)"/>
    <property type="evidence" value="ECO:0007669"/>
    <property type="project" value="TreeGrafter"/>
</dbReference>
<comment type="subcellular location">
    <subcellularLocation>
        <location evidence="1">Nucleus</location>
        <location evidence="1">Nucleolus</location>
    </subcellularLocation>
</comment>
<gene>
    <name evidence="2" type="primary">ORF217204</name>
</gene>
<organism evidence="2">
    <name type="scientific">Arion vulgaris</name>
    <dbReference type="NCBI Taxonomy" id="1028688"/>
    <lineage>
        <taxon>Eukaryota</taxon>
        <taxon>Metazoa</taxon>
        <taxon>Spiralia</taxon>
        <taxon>Lophotrochozoa</taxon>
        <taxon>Mollusca</taxon>
        <taxon>Gastropoda</taxon>
        <taxon>Heterobranchia</taxon>
        <taxon>Euthyneura</taxon>
        <taxon>Panpulmonata</taxon>
        <taxon>Eupulmonata</taxon>
        <taxon>Stylommatophora</taxon>
        <taxon>Helicina</taxon>
        <taxon>Arionoidea</taxon>
        <taxon>Arionidae</taxon>
        <taxon>Arion</taxon>
    </lineage>
</organism>